<feature type="signal peptide" evidence="1">
    <location>
        <begin position="1"/>
        <end position="18"/>
    </location>
</feature>
<sequence>MQLLSILLVATGSTLVTAAPLVTPTKVIRAVEDASPVRALYPRISFPPDTLAGLWSDAGFGGNVFIIPGSKDGVCITLSGFNDVASSLQFQSASICTVFIDAGCSGRAAVLTKSSLQFNNTFNDKVSSIRCNR</sequence>
<dbReference type="OrthoDB" id="2910287at2759"/>
<name>A0A9P8C3N8_9HELO</name>
<reference evidence="2" key="1">
    <citation type="journal article" date="2021" name="IMA Fungus">
        <title>Genomic characterization of three marine fungi, including Emericellopsis atlantica sp. nov. with signatures of a generalist lifestyle and marine biomass degradation.</title>
        <authorList>
            <person name="Hagestad O.C."/>
            <person name="Hou L."/>
            <person name="Andersen J.H."/>
            <person name="Hansen E.H."/>
            <person name="Altermark B."/>
            <person name="Li C."/>
            <person name="Kuhnert E."/>
            <person name="Cox R.J."/>
            <person name="Crous P.W."/>
            <person name="Spatafora J.W."/>
            <person name="Lail K."/>
            <person name="Amirebrahimi M."/>
            <person name="Lipzen A."/>
            <person name="Pangilinan J."/>
            <person name="Andreopoulos W."/>
            <person name="Hayes R.D."/>
            <person name="Ng V."/>
            <person name="Grigoriev I.V."/>
            <person name="Jackson S.A."/>
            <person name="Sutton T.D.S."/>
            <person name="Dobson A.D.W."/>
            <person name="Rama T."/>
        </authorList>
    </citation>
    <scope>NUCLEOTIDE SEQUENCE</scope>
    <source>
        <strain evidence="2">TRa018bII</strain>
    </source>
</reference>
<keyword evidence="1" id="KW-0732">Signal</keyword>
<dbReference type="Proteomes" id="UP000824998">
    <property type="component" value="Unassembled WGS sequence"/>
</dbReference>
<dbReference type="SUPFAM" id="SSF49695">
    <property type="entry name" value="gamma-Crystallin-like"/>
    <property type="match status" value="1"/>
</dbReference>
<feature type="chain" id="PRO_5040488822" evidence="1">
    <location>
        <begin position="19"/>
        <end position="133"/>
    </location>
</feature>
<keyword evidence="3" id="KW-1185">Reference proteome</keyword>
<evidence type="ECO:0000313" key="3">
    <source>
        <dbReference type="Proteomes" id="UP000824998"/>
    </source>
</evidence>
<comment type="caution">
    <text evidence="2">The sequence shown here is derived from an EMBL/GenBank/DDBJ whole genome shotgun (WGS) entry which is preliminary data.</text>
</comment>
<protein>
    <submittedName>
        <fullName evidence="2">Uncharacterized protein</fullName>
    </submittedName>
</protein>
<evidence type="ECO:0000256" key="1">
    <source>
        <dbReference type="SAM" id="SignalP"/>
    </source>
</evidence>
<accession>A0A9P8C3N8</accession>
<evidence type="ECO:0000313" key="2">
    <source>
        <dbReference type="EMBL" id="KAG9232694.1"/>
    </source>
</evidence>
<dbReference type="InterPro" id="IPR011024">
    <property type="entry name" value="G_crystallin-like"/>
</dbReference>
<gene>
    <name evidence="2" type="ORF">BJ875DRAFT_71938</name>
</gene>
<proteinExistence type="predicted"/>
<dbReference type="Pfam" id="PF03995">
    <property type="entry name" value="Inhibitor_I36"/>
    <property type="match status" value="1"/>
</dbReference>
<dbReference type="EMBL" id="MU251535">
    <property type="protein sequence ID" value="KAG9232694.1"/>
    <property type="molecule type" value="Genomic_DNA"/>
</dbReference>
<dbReference type="AlphaFoldDB" id="A0A9P8C3N8"/>
<dbReference type="Gene3D" id="2.60.20.10">
    <property type="entry name" value="Crystallins"/>
    <property type="match status" value="1"/>
</dbReference>
<organism evidence="2 3">
    <name type="scientific">Amylocarpus encephaloides</name>
    <dbReference type="NCBI Taxonomy" id="45428"/>
    <lineage>
        <taxon>Eukaryota</taxon>
        <taxon>Fungi</taxon>
        <taxon>Dikarya</taxon>
        <taxon>Ascomycota</taxon>
        <taxon>Pezizomycotina</taxon>
        <taxon>Leotiomycetes</taxon>
        <taxon>Helotiales</taxon>
        <taxon>Helotiales incertae sedis</taxon>
        <taxon>Amylocarpus</taxon>
    </lineage>
</organism>